<sequence>MNAIRDTRADVPPKDEVFYEKVNKSAANLQWFGGKFAEAMGVTPNMYEAMFNTADRALPAGKAMNFTNAGNRAIRDAAAQRVLADPTVGRYFQRSFSAINYPHAYEFFQKAPTKLVMVANNVRRGKFKDLASASTESEDEEVSRHKHGLYNNDVVGSQQAPSPMAYRPFKADTPPTTYAPHMTHAPPETLAKKEASYTPQETGDARPQDTQGTRNSFHILKPAAPNVLEIMSLRYGFPVAVDMTAAFRTQERTPKPEELNIAIIRGGTQTVREKRGLPNMLNEYLKFKFFWIESDVAKELEVHNDDTLRAAYRVWLAAEDVCIPFVLCVDDTDVEGAWVNGRMLTEGGR</sequence>
<protein>
    <submittedName>
        <fullName evidence="2">Uncharacterized protein</fullName>
    </submittedName>
</protein>
<keyword evidence="3" id="KW-1185">Reference proteome</keyword>
<evidence type="ECO:0000256" key="1">
    <source>
        <dbReference type="SAM" id="MobiDB-lite"/>
    </source>
</evidence>
<accession>A0AA38WZ87</accession>
<name>A0AA38WZ87_9EURO</name>
<evidence type="ECO:0000313" key="2">
    <source>
        <dbReference type="EMBL" id="KAJ9603882.1"/>
    </source>
</evidence>
<proteinExistence type="predicted"/>
<dbReference type="AlphaFoldDB" id="A0AA38WZ87"/>
<feature type="region of interest" description="Disordered" evidence="1">
    <location>
        <begin position="131"/>
        <end position="214"/>
    </location>
</feature>
<gene>
    <name evidence="2" type="ORF">H2200_011404</name>
</gene>
<comment type="caution">
    <text evidence="2">The sequence shown here is derived from an EMBL/GenBank/DDBJ whole genome shotgun (WGS) entry which is preliminary data.</text>
</comment>
<evidence type="ECO:0000313" key="3">
    <source>
        <dbReference type="Proteomes" id="UP001172673"/>
    </source>
</evidence>
<dbReference type="Proteomes" id="UP001172673">
    <property type="component" value="Unassembled WGS sequence"/>
</dbReference>
<organism evidence="2 3">
    <name type="scientific">Cladophialophora chaetospira</name>
    <dbReference type="NCBI Taxonomy" id="386627"/>
    <lineage>
        <taxon>Eukaryota</taxon>
        <taxon>Fungi</taxon>
        <taxon>Dikarya</taxon>
        <taxon>Ascomycota</taxon>
        <taxon>Pezizomycotina</taxon>
        <taxon>Eurotiomycetes</taxon>
        <taxon>Chaetothyriomycetidae</taxon>
        <taxon>Chaetothyriales</taxon>
        <taxon>Herpotrichiellaceae</taxon>
        <taxon>Cladophialophora</taxon>
    </lineage>
</organism>
<reference evidence="2" key="1">
    <citation type="submission" date="2022-10" db="EMBL/GenBank/DDBJ databases">
        <title>Culturing micro-colonial fungi from biological soil crusts in the Mojave desert and describing Neophaeococcomyces mojavensis, and introducing the new genera and species Taxawa tesnikishii.</title>
        <authorList>
            <person name="Kurbessoian T."/>
            <person name="Stajich J.E."/>
        </authorList>
    </citation>
    <scope>NUCLEOTIDE SEQUENCE</scope>
    <source>
        <strain evidence="2">TK_41</strain>
    </source>
</reference>
<dbReference type="EMBL" id="JAPDRK010000020">
    <property type="protein sequence ID" value="KAJ9603882.1"/>
    <property type="molecule type" value="Genomic_DNA"/>
</dbReference>